<evidence type="ECO:0000256" key="1">
    <source>
        <dbReference type="SAM" id="MobiDB-lite"/>
    </source>
</evidence>
<protein>
    <submittedName>
        <fullName evidence="3">Uncharacterized protein</fullName>
    </submittedName>
</protein>
<accession>A0A8B9MZ13</accession>
<dbReference type="Proteomes" id="UP000694541">
    <property type="component" value="Unplaced"/>
</dbReference>
<keyword evidence="4" id="KW-1185">Reference proteome</keyword>
<name>A0A8B9MZ13_9AVES</name>
<feature type="compositionally biased region" description="Low complexity" evidence="1">
    <location>
        <begin position="104"/>
        <end position="114"/>
    </location>
</feature>
<feature type="compositionally biased region" description="Polar residues" evidence="1">
    <location>
        <begin position="126"/>
        <end position="136"/>
    </location>
</feature>
<feature type="signal peptide" evidence="2">
    <location>
        <begin position="1"/>
        <end position="17"/>
    </location>
</feature>
<feature type="region of interest" description="Disordered" evidence="1">
    <location>
        <begin position="160"/>
        <end position="179"/>
    </location>
</feature>
<feature type="region of interest" description="Disordered" evidence="1">
    <location>
        <begin position="104"/>
        <end position="136"/>
    </location>
</feature>
<evidence type="ECO:0000313" key="3">
    <source>
        <dbReference type="Ensembl" id="ENSANIP00000014608.1"/>
    </source>
</evidence>
<dbReference type="AlphaFoldDB" id="A0A8B9MZ13"/>
<evidence type="ECO:0000256" key="2">
    <source>
        <dbReference type="SAM" id="SignalP"/>
    </source>
</evidence>
<reference evidence="3" key="2">
    <citation type="submission" date="2025-09" db="UniProtKB">
        <authorList>
            <consortium name="Ensembl"/>
        </authorList>
    </citation>
    <scope>IDENTIFICATION</scope>
</reference>
<dbReference type="Ensembl" id="ENSANIT00000015113.1">
    <property type="protein sequence ID" value="ENSANIP00000014608.1"/>
    <property type="gene ID" value="ENSANIG00000009937.1"/>
</dbReference>
<reference evidence="3" key="1">
    <citation type="submission" date="2025-08" db="UniProtKB">
        <authorList>
            <consortium name="Ensembl"/>
        </authorList>
    </citation>
    <scope>IDENTIFICATION</scope>
</reference>
<evidence type="ECO:0000313" key="4">
    <source>
        <dbReference type="Proteomes" id="UP000694541"/>
    </source>
</evidence>
<sequence length="270" mass="28344">MCFCICCTLLLVAGGEAGAVGRGEARTEVSLWLVVIGNLQLSGNLMNQIVIATSFIVLMGIESDDTDTENERRDTAGAVGGVAATLPQKVPPATAIEATVGACGSSSAQSGSSGNTDSGREVTSVEPPSTSPARHQLTSALSRMTQGLRWVRFTLGRSSSVNQNQSPLRQLDNGVSGREEDDDVEMLIPVSDVASDFDMNDCSRPLLDLSSDQGPGLRQPYSATHHGVRSCSRDGPCESCGIVHTAQIPDTCLEATVKNETSDDEALLLC</sequence>
<organism evidence="3 4">
    <name type="scientific">Accipiter nisus</name>
    <name type="common">Eurasian sparrowhawk</name>
    <dbReference type="NCBI Taxonomy" id="211598"/>
    <lineage>
        <taxon>Eukaryota</taxon>
        <taxon>Metazoa</taxon>
        <taxon>Chordata</taxon>
        <taxon>Craniata</taxon>
        <taxon>Vertebrata</taxon>
        <taxon>Euteleostomi</taxon>
        <taxon>Archelosauria</taxon>
        <taxon>Archosauria</taxon>
        <taxon>Dinosauria</taxon>
        <taxon>Saurischia</taxon>
        <taxon>Theropoda</taxon>
        <taxon>Coelurosauria</taxon>
        <taxon>Aves</taxon>
        <taxon>Neognathae</taxon>
        <taxon>Neoaves</taxon>
        <taxon>Telluraves</taxon>
        <taxon>Accipitrimorphae</taxon>
        <taxon>Accipitriformes</taxon>
        <taxon>Accipitridae</taxon>
        <taxon>Accipitrinae</taxon>
        <taxon>Accipiter</taxon>
    </lineage>
</organism>
<proteinExistence type="predicted"/>
<keyword evidence="2" id="KW-0732">Signal</keyword>
<feature type="chain" id="PRO_5034934189" evidence="2">
    <location>
        <begin position="18"/>
        <end position="270"/>
    </location>
</feature>